<dbReference type="AlphaFoldDB" id="A0A6C0C7L2"/>
<accession>A0A6C0C7L2</accession>
<reference evidence="1" key="1">
    <citation type="journal article" date="2020" name="Nature">
        <title>Giant virus diversity and host interactions through global metagenomics.</title>
        <authorList>
            <person name="Schulz F."/>
            <person name="Roux S."/>
            <person name="Paez-Espino D."/>
            <person name="Jungbluth S."/>
            <person name="Walsh D.A."/>
            <person name="Denef V.J."/>
            <person name="McMahon K.D."/>
            <person name="Konstantinidis K.T."/>
            <person name="Eloe-Fadrosh E.A."/>
            <person name="Kyrpides N.C."/>
            <person name="Woyke T."/>
        </authorList>
    </citation>
    <scope>NUCLEOTIDE SEQUENCE</scope>
    <source>
        <strain evidence="1">GVMAG-M-3300020192-26</strain>
    </source>
</reference>
<organism evidence="1">
    <name type="scientific">viral metagenome</name>
    <dbReference type="NCBI Taxonomy" id="1070528"/>
    <lineage>
        <taxon>unclassified sequences</taxon>
        <taxon>metagenomes</taxon>
        <taxon>organismal metagenomes</taxon>
    </lineage>
</organism>
<proteinExistence type="predicted"/>
<sequence>MSKYYHCIANINKVYMLMRTILPVEMAFEITMVLYIKWKYIMIKYAQIYPGANFFEDVDKEIISVSNISENQVHLVTKYIIDQYVINTRYINLSTLESKKLLSKPIQTVIDAVNTLNPKLFFCFLEHIYRLIPKPNIYFDVMRDSENNIRILFNRFLYYKSQNKMQWLRDEMKHPIIFIKEIDSRTSYFVRCPGTNYLSTNYYRCFITDKYHMCHRNHFLRTLIQLIIDNTHMTQIDDSHVCMFIFQNLPHMIVIDKNHIEINNLYYHEKYDYPILRLVIWYLLIHSKMISEQTFMEHYFENLNRDLVENNFVTSSCANITEMITKSEDDINENSRLIMILLSVLRNGWYETKNGGFSYFIDPTSDENNKVVLENNNFYVENTYIYAEHIIEIFADFLKIIPNKN</sequence>
<name>A0A6C0C7L2_9ZZZZ</name>
<dbReference type="EMBL" id="MN739352">
    <property type="protein sequence ID" value="QHT00062.1"/>
    <property type="molecule type" value="Genomic_DNA"/>
</dbReference>
<evidence type="ECO:0000313" key="1">
    <source>
        <dbReference type="EMBL" id="QHT00062.1"/>
    </source>
</evidence>
<protein>
    <submittedName>
        <fullName evidence="1">Uncharacterized protein</fullName>
    </submittedName>
</protein>